<comment type="catalytic activity">
    <reaction evidence="14">
        <text>DNA(n) + a 2'-deoxyribonucleoside 5'-triphosphate = DNA(n+1) + diphosphate</text>
        <dbReference type="Rhea" id="RHEA:22508"/>
        <dbReference type="Rhea" id="RHEA-COMP:17339"/>
        <dbReference type="Rhea" id="RHEA-COMP:17340"/>
        <dbReference type="ChEBI" id="CHEBI:33019"/>
        <dbReference type="ChEBI" id="CHEBI:61560"/>
        <dbReference type="ChEBI" id="CHEBI:173112"/>
        <dbReference type="EC" id="2.7.7.49"/>
    </reaction>
</comment>
<dbReference type="Proteomes" id="UP000765509">
    <property type="component" value="Unassembled WGS sequence"/>
</dbReference>
<evidence type="ECO:0000256" key="4">
    <source>
        <dbReference type="ARBA" id="ARBA00022723"/>
    </source>
</evidence>
<dbReference type="InterPro" id="IPR012337">
    <property type="entry name" value="RNaseH-like_sf"/>
</dbReference>
<comment type="caution">
    <text evidence="18">The sequence shown here is derived from an EMBL/GenBank/DDBJ whole genome shotgun (WGS) entry which is preliminary data.</text>
</comment>
<keyword evidence="13" id="KW-0511">Multifunctional enzyme</keyword>
<dbReference type="GO" id="GO:0016787">
    <property type="term" value="F:hydrolase activity"/>
    <property type="evidence" value="ECO:0007669"/>
    <property type="project" value="UniProtKB-KW"/>
</dbReference>
<evidence type="ECO:0000256" key="7">
    <source>
        <dbReference type="ARBA" id="ARBA00022842"/>
    </source>
</evidence>
<dbReference type="GO" id="GO:0046872">
    <property type="term" value="F:metal ion binding"/>
    <property type="evidence" value="ECO:0007669"/>
    <property type="project" value="UniProtKB-KW"/>
</dbReference>
<evidence type="ECO:0000256" key="14">
    <source>
        <dbReference type="ARBA" id="ARBA00048173"/>
    </source>
</evidence>
<keyword evidence="3" id="KW-0540">Nuclease</keyword>
<keyword evidence="11" id="KW-0808">Transferase</keyword>
<keyword evidence="12" id="KW-0233">DNA recombination</keyword>
<dbReference type="PANTHER" id="PTHR42648:SF11">
    <property type="entry name" value="TRANSPOSON TY4-P GAG-POL POLYPROTEIN"/>
    <property type="match status" value="1"/>
</dbReference>
<dbReference type="GO" id="GO:0006310">
    <property type="term" value="P:DNA recombination"/>
    <property type="evidence" value="ECO:0007669"/>
    <property type="project" value="UniProtKB-KW"/>
</dbReference>
<keyword evidence="19" id="KW-1185">Reference proteome</keyword>
<evidence type="ECO:0000256" key="9">
    <source>
        <dbReference type="ARBA" id="ARBA00022908"/>
    </source>
</evidence>
<dbReference type="GO" id="GO:0015074">
    <property type="term" value="P:DNA integration"/>
    <property type="evidence" value="ECO:0007669"/>
    <property type="project" value="UniProtKB-KW"/>
</dbReference>
<keyword evidence="9" id="KW-0229">DNA integration</keyword>
<dbReference type="InterPro" id="IPR039537">
    <property type="entry name" value="Retrotran_Ty1/copia-like"/>
</dbReference>
<gene>
    <name evidence="18" type="ORF">O181_040202</name>
</gene>
<dbReference type="GO" id="GO:0005634">
    <property type="term" value="C:nucleus"/>
    <property type="evidence" value="ECO:0007669"/>
    <property type="project" value="UniProtKB-ARBA"/>
</dbReference>
<dbReference type="GO" id="GO:0003887">
    <property type="term" value="F:DNA-directed DNA polymerase activity"/>
    <property type="evidence" value="ECO:0007669"/>
    <property type="project" value="UniProtKB-KW"/>
</dbReference>
<evidence type="ECO:0000256" key="3">
    <source>
        <dbReference type="ARBA" id="ARBA00022722"/>
    </source>
</evidence>
<keyword evidence="4" id="KW-0479">Metal-binding</keyword>
<reference evidence="18" key="1">
    <citation type="submission" date="2021-03" db="EMBL/GenBank/DDBJ databases">
        <title>Draft genome sequence of rust myrtle Austropuccinia psidii MF-1, a brazilian biotype.</title>
        <authorList>
            <person name="Quecine M.C."/>
            <person name="Pachon D.M.R."/>
            <person name="Bonatelli M.L."/>
            <person name="Correr F.H."/>
            <person name="Franceschini L.M."/>
            <person name="Leite T.F."/>
            <person name="Margarido G.R.A."/>
            <person name="Almeida C.A."/>
            <person name="Ferrarezi J.A."/>
            <person name="Labate C.A."/>
        </authorList>
    </citation>
    <scope>NUCLEOTIDE SEQUENCE</scope>
    <source>
        <strain evidence="18">MF-1</strain>
    </source>
</reference>
<dbReference type="InterPro" id="IPR013103">
    <property type="entry name" value="RVT_2"/>
</dbReference>
<evidence type="ECO:0000256" key="12">
    <source>
        <dbReference type="ARBA" id="ARBA00023172"/>
    </source>
</evidence>
<protein>
    <recommendedName>
        <fullName evidence="17">Integrase catalytic domain-containing protein</fullName>
    </recommendedName>
</protein>
<keyword evidence="8" id="KW-0694">RNA-binding</keyword>
<evidence type="ECO:0000256" key="1">
    <source>
        <dbReference type="ARBA" id="ARBA00022578"/>
    </source>
</evidence>
<evidence type="ECO:0000256" key="8">
    <source>
        <dbReference type="ARBA" id="ARBA00022884"/>
    </source>
</evidence>
<feature type="domain" description="Integrase catalytic" evidence="17">
    <location>
        <begin position="136"/>
        <end position="302"/>
    </location>
</feature>
<sequence length="612" mass="67546">MKVTSEGTLHLNTTTGKILIPNSLIAPLASSVLVSLGPFLNNGATLKGFKGGANLFNQNGNLILTTKIVNNVLLIDTPPSKVALSSVASLPLILHKSLGHPSNRIAAKMWPNVDFSNLSCNYFSLGKLHRLSFSATLPTPLNVLDVVHMDLCGPISPASRGGNRYIFEIIDGHSCMWFVYPLRTKSECFESFVKFQNLVENLKGRTIKTVVSDNGGEFFNSRFKRLFDVKGIQHLPTAPYTPQQNPVAERGNQSLLERVQWDLSVSLHLADLYPFGCTAIMNSPKPRRKSKVSPTGVLCMLVGIQEGHHNYRLFDPRTNSMYISHDCIFKDKEAFWTSHSPYSPTLVQELFLLPSMPSFNPFPSVQESSNDPDNVLFVPEENNSEGALAIPQAAPILDTTSPSPNLQVPIKADSSTPAFSGQPNSTSSLSGGNNDSLPKGWTYDIVPIEAPQNIDSSVSSSNILTSDRLRRPPNCFSGAVINKAPVSFKEAMASSKSNQWLVAIQNKFSSLERHGVLEEVELRKGLRLLDTTWVFREKTDSLGNVIERKACPCVRGFLQVENLDFHETFAPTGRLSTLRFLLGYCADHDFDLHQMDVKTAFLHGDLDKDLFI</sequence>
<dbReference type="GO" id="GO:0003964">
    <property type="term" value="F:RNA-directed DNA polymerase activity"/>
    <property type="evidence" value="ECO:0007669"/>
    <property type="project" value="UniProtKB-KW"/>
</dbReference>
<evidence type="ECO:0000256" key="2">
    <source>
        <dbReference type="ARBA" id="ARBA00022695"/>
    </source>
</evidence>
<evidence type="ECO:0000256" key="15">
    <source>
        <dbReference type="ARBA" id="ARBA00049244"/>
    </source>
</evidence>
<dbReference type="OrthoDB" id="3943081at2759"/>
<proteinExistence type="predicted"/>
<evidence type="ECO:0000256" key="6">
    <source>
        <dbReference type="ARBA" id="ARBA00022801"/>
    </source>
</evidence>
<name>A0A9Q3HDM8_9BASI</name>
<dbReference type="PROSITE" id="PS50994">
    <property type="entry name" value="INTEGRASE"/>
    <property type="match status" value="1"/>
</dbReference>
<keyword evidence="5" id="KW-0255">Endonuclease</keyword>
<dbReference type="Pfam" id="PF25597">
    <property type="entry name" value="SH3_retrovirus"/>
    <property type="match status" value="1"/>
</dbReference>
<evidence type="ECO:0000256" key="11">
    <source>
        <dbReference type="ARBA" id="ARBA00022932"/>
    </source>
</evidence>
<evidence type="ECO:0000259" key="17">
    <source>
        <dbReference type="PROSITE" id="PS50994"/>
    </source>
</evidence>
<keyword evidence="6" id="KW-0378">Hydrolase</keyword>
<keyword evidence="2" id="KW-0548">Nucleotidyltransferase</keyword>
<dbReference type="AlphaFoldDB" id="A0A9Q3HDM8"/>
<evidence type="ECO:0000256" key="13">
    <source>
        <dbReference type="ARBA" id="ARBA00023268"/>
    </source>
</evidence>
<comment type="catalytic activity">
    <reaction evidence="15">
        <text>DNA(n) + a 2'-deoxyribonucleoside 5'-triphosphate = DNA(n+1) + diphosphate</text>
        <dbReference type="Rhea" id="RHEA:22508"/>
        <dbReference type="Rhea" id="RHEA-COMP:17339"/>
        <dbReference type="Rhea" id="RHEA-COMP:17340"/>
        <dbReference type="ChEBI" id="CHEBI:33019"/>
        <dbReference type="ChEBI" id="CHEBI:61560"/>
        <dbReference type="ChEBI" id="CHEBI:173112"/>
        <dbReference type="EC" id="2.7.7.7"/>
    </reaction>
</comment>
<dbReference type="InterPro" id="IPR036397">
    <property type="entry name" value="RNaseH_sf"/>
</dbReference>
<dbReference type="Pfam" id="PF07727">
    <property type="entry name" value="RVT_2"/>
    <property type="match status" value="1"/>
</dbReference>
<keyword evidence="7" id="KW-0460">Magnesium</keyword>
<keyword evidence="1" id="KW-0815">Transposition</keyword>
<evidence type="ECO:0000313" key="18">
    <source>
        <dbReference type="EMBL" id="MBW0500487.1"/>
    </source>
</evidence>
<evidence type="ECO:0000256" key="10">
    <source>
        <dbReference type="ARBA" id="ARBA00022918"/>
    </source>
</evidence>
<dbReference type="GO" id="GO:0004519">
    <property type="term" value="F:endonuclease activity"/>
    <property type="evidence" value="ECO:0007669"/>
    <property type="project" value="UniProtKB-KW"/>
</dbReference>
<dbReference type="GO" id="GO:0003723">
    <property type="term" value="F:RNA binding"/>
    <property type="evidence" value="ECO:0007669"/>
    <property type="project" value="UniProtKB-KW"/>
</dbReference>
<dbReference type="PANTHER" id="PTHR42648">
    <property type="entry name" value="TRANSPOSASE, PUTATIVE-RELATED"/>
    <property type="match status" value="1"/>
</dbReference>
<accession>A0A9Q3HDM8</accession>
<evidence type="ECO:0000256" key="16">
    <source>
        <dbReference type="SAM" id="MobiDB-lite"/>
    </source>
</evidence>
<evidence type="ECO:0000313" key="19">
    <source>
        <dbReference type="Proteomes" id="UP000765509"/>
    </source>
</evidence>
<dbReference type="InterPro" id="IPR001584">
    <property type="entry name" value="Integrase_cat-core"/>
</dbReference>
<dbReference type="EMBL" id="AVOT02015840">
    <property type="protein sequence ID" value="MBW0500487.1"/>
    <property type="molecule type" value="Genomic_DNA"/>
</dbReference>
<organism evidence="18 19">
    <name type="scientific">Austropuccinia psidii MF-1</name>
    <dbReference type="NCBI Taxonomy" id="1389203"/>
    <lineage>
        <taxon>Eukaryota</taxon>
        <taxon>Fungi</taxon>
        <taxon>Dikarya</taxon>
        <taxon>Basidiomycota</taxon>
        <taxon>Pucciniomycotina</taxon>
        <taxon>Pucciniomycetes</taxon>
        <taxon>Pucciniales</taxon>
        <taxon>Sphaerophragmiaceae</taxon>
        <taxon>Austropuccinia</taxon>
    </lineage>
</organism>
<dbReference type="Pfam" id="PF00665">
    <property type="entry name" value="rve"/>
    <property type="match status" value="1"/>
</dbReference>
<keyword evidence="10" id="KW-0695">RNA-directed DNA polymerase</keyword>
<dbReference type="InterPro" id="IPR057670">
    <property type="entry name" value="SH3_retrovirus"/>
</dbReference>
<evidence type="ECO:0000256" key="5">
    <source>
        <dbReference type="ARBA" id="ARBA00022759"/>
    </source>
</evidence>
<feature type="compositionally biased region" description="Polar residues" evidence="16">
    <location>
        <begin position="413"/>
        <end position="435"/>
    </location>
</feature>
<dbReference type="SUPFAM" id="SSF53098">
    <property type="entry name" value="Ribonuclease H-like"/>
    <property type="match status" value="1"/>
</dbReference>
<feature type="region of interest" description="Disordered" evidence="16">
    <location>
        <begin position="396"/>
        <end position="435"/>
    </location>
</feature>
<dbReference type="Gene3D" id="3.30.420.10">
    <property type="entry name" value="Ribonuclease H-like superfamily/Ribonuclease H"/>
    <property type="match status" value="1"/>
</dbReference>
<dbReference type="GO" id="GO:0032196">
    <property type="term" value="P:transposition"/>
    <property type="evidence" value="ECO:0007669"/>
    <property type="project" value="UniProtKB-KW"/>
</dbReference>
<keyword evidence="11" id="KW-0239">DNA-directed DNA polymerase</keyword>